<evidence type="ECO:0000256" key="2">
    <source>
        <dbReference type="ARBA" id="ARBA00009694"/>
    </source>
</evidence>
<proteinExistence type="inferred from homology"/>
<evidence type="ECO:0000256" key="6">
    <source>
        <dbReference type="SAM" id="Phobius"/>
    </source>
</evidence>
<feature type="transmembrane region" description="Helical" evidence="6">
    <location>
        <begin position="82"/>
        <end position="101"/>
    </location>
</feature>
<name>A0A1M4UU61_9FLAO</name>
<accession>A0A1M4UU61</accession>
<dbReference type="PANTHER" id="PTHR43461:SF1">
    <property type="entry name" value="TRANSMEMBRANE PROTEIN 256"/>
    <property type="match status" value="1"/>
</dbReference>
<sequence length="141" mass="16147">MSRFVITNLKVNNMKTITLIFGAVYGMLSVILGAFGAHALKKILSVERLESFETGVRYQMYAAFFLLIVGYILKFETKTENWISWLMIFGTILFSFSIYGLSMQDYFGMNLKFLGPITPLGGLLMILSWTLLIFYFVKMKS</sequence>
<dbReference type="GO" id="GO:0005886">
    <property type="term" value="C:plasma membrane"/>
    <property type="evidence" value="ECO:0007669"/>
    <property type="project" value="TreeGrafter"/>
</dbReference>
<dbReference type="Proteomes" id="UP000184236">
    <property type="component" value="Unassembled WGS sequence"/>
</dbReference>
<dbReference type="EMBL" id="FQVO01000002">
    <property type="protein sequence ID" value="SHE60266.1"/>
    <property type="molecule type" value="Genomic_DNA"/>
</dbReference>
<keyword evidence="5 6" id="KW-0472">Membrane</keyword>
<organism evidence="7 8">
    <name type="scientific">Chryseobacterium takakiae</name>
    <dbReference type="NCBI Taxonomy" id="1302685"/>
    <lineage>
        <taxon>Bacteria</taxon>
        <taxon>Pseudomonadati</taxon>
        <taxon>Bacteroidota</taxon>
        <taxon>Flavobacteriia</taxon>
        <taxon>Flavobacteriales</taxon>
        <taxon>Weeksellaceae</taxon>
        <taxon>Chryseobacterium group</taxon>
        <taxon>Chryseobacterium</taxon>
    </lineage>
</organism>
<evidence type="ECO:0000256" key="1">
    <source>
        <dbReference type="ARBA" id="ARBA00004141"/>
    </source>
</evidence>
<reference evidence="8" key="1">
    <citation type="submission" date="2016-11" db="EMBL/GenBank/DDBJ databases">
        <authorList>
            <person name="Varghese N."/>
            <person name="Submissions S."/>
        </authorList>
    </citation>
    <scope>NUCLEOTIDE SEQUENCE [LARGE SCALE GENOMIC DNA]</scope>
    <source>
        <strain evidence="8">DSM 26898</strain>
    </source>
</reference>
<evidence type="ECO:0000313" key="7">
    <source>
        <dbReference type="EMBL" id="SHE60266.1"/>
    </source>
</evidence>
<comment type="similarity">
    <text evidence="2">Belongs to the UPF0382 family.</text>
</comment>
<keyword evidence="4 6" id="KW-1133">Transmembrane helix</keyword>
<keyword evidence="8" id="KW-1185">Reference proteome</keyword>
<evidence type="ECO:0000313" key="8">
    <source>
        <dbReference type="Proteomes" id="UP000184236"/>
    </source>
</evidence>
<feature type="transmembrane region" description="Helical" evidence="6">
    <location>
        <begin position="113"/>
        <end position="137"/>
    </location>
</feature>
<dbReference type="Pfam" id="PF04241">
    <property type="entry name" value="DUF423"/>
    <property type="match status" value="1"/>
</dbReference>
<dbReference type="STRING" id="1302685.SAMN05444408_102298"/>
<gene>
    <name evidence="7" type="ORF">SAMN05444408_102298</name>
</gene>
<feature type="transmembrane region" description="Helical" evidence="6">
    <location>
        <begin position="58"/>
        <end position="75"/>
    </location>
</feature>
<evidence type="ECO:0000256" key="4">
    <source>
        <dbReference type="ARBA" id="ARBA00022989"/>
    </source>
</evidence>
<comment type="subcellular location">
    <subcellularLocation>
        <location evidence="1">Membrane</location>
        <topology evidence="1">Multi-pass membrane protein</topology>
    </subcellularLocation>
</comment>
<protein>
    <submittedName>
        <fullName evidence="7">Uncharacterized membrane protein YgdD, TMEM256/DUF423 family</fullName>
    </submittedName>
</protein>
<evidence type="ECO:0000256" key="5">
    <source>
        <dbReference type="ARBA" id="ARBA00023136"/>
    </source>
</evidence>
<evidence type="ECO:0000256" key="3">
    <source>
        <dbReference type="ARBA" id="ARBA00022692"/>
    </source>
</evidence>
<keyword evidence="3 6" id="KW-0812">Transmembrane</keyword>
<feature type="transmembrane region" description="Helical" evidence="6">
    <location>
        <begin position="16"/>
        <end position="38"/>
    </location>
</feature>
<dbReference type="InterPro" id="IPR006696">
    <property type="entry name" value="DUF423"/>
</dbReference>
<dbReference type="AlphaFoldDB" id="A0A1M4UU61"/>
<dbReference type="PANTHER" id="PTHR43461">
    <property type="entry name" value="TRANSMEMBRANE PROTEIN 256"/>
    <property type="match status" value="1"/>
</dbReference>